<name>A0A0F9FZX2_9ZZZZ</name>
<protein>
    <submittedName>
        <fullName evidence="1">Uncharacterized protein</fullName>
    </submittedName>
</protein>
<accession>A0A0F9FZX2</accession>
<reference evidence="1" key="1">
    <citation type="journal article" date="2015" name="Nature">
        <title>Complex archaea that bridge the gap between prokaryotes and eukaryotes.</title>
        <authorList>
            <person name="Spang A."/>
            <person name="Saw J.H."/>
            <person name="Jorgensen S.L."/>
            <person name="Zaremba-Niedzwiedzka K."/>
            <person name="Martijn J."/>
            <person name="Lind A.E."/>
            <person name="van Eijk R."/>
            <person name="Schleper C."/>
            <person name="Guy L."/>
            <person name="Ettema T.J."/>
        </authorList>
    </citation>
    <scope>NUCLEOTIDE SEQUENCE</scope>
</reference>
<proteinExistence type="predicted"/>
<sequence length="75" mass="8522">MKLDQELQANRSELIGDWDRLKQSSWRAKALILEIYDTSGYSAAVLAITAATAAKDDVQNCEHEKLKAEKKWRAE</sequence>
<organism evidence="1">
    <name type="scientific">marine sediment metagenome</name>
    <dbReference type="NCBI Taxonomy" id="412755"/>
    <lineage>
        <taxon>unclassified sequences</taxon>
        <taxon>metagenomes</taxon>
        <taxon>ecological metagenomes</taxon>
    </lineage>
</organism>
<gene>
    <name evidence="1" type="ORF">LCGC14_1890360</name>
</gene>
<dbReference type="AlphaFoldDB" id="A0A0F9FZX2"/>
<evidence type="ECO:0000313" key="1">
    <source>
        <dbReference type="EMBL" id="KKL91868.1"/>
    </source>
</evidence>
<comment type="caution">
    <text evidence="1">The sequence shown here is derived from an EMBL/GenBank/DDBJ whole genome shotgun (WGS) entry which is preliminary data.</text>
</comment>
<dbReference type="EMBL" id="LAZR01019617">
    <property type="protein sequence ID" value="KKL91868.1"/>
    <property type="molecule type" value="Genomic_DNA"/>
</dbReference>